<feature type="domain" description="HTH cro/C1-type" evidence="1">
    <location>
        <begin position="36"/>
        <end position="83"/>
    </location>
</feature>
<dbReference type="Gene3D" id="3.30.450.180">
    <property type="match status" value="1"/>
</dbReference>
<dbReference type="PANTHER" id="PTHR35010">
    <property type="entry name" value="BLL4672 PROTEIN-RELATED"/>
    <property type="match status" value="1"/>
</dbReference>
<evidence type="ECO:0000313" key="3">
    <source>
        <dbReference type="Proteomes" id="UP000321034"/>
    </source>
</evidence>
<dbReference type="InterPro" id="IPR010982">
    <property type="entry name" value="Lambda_DNA-bd_dom_sf"/>
</dbReference>
<dbReference type="AlphaFoldDB" id="A0A5C8I4Q7"/>
<proteinExistence type="predicted"/>
<evidence type="ECO:0000313" key="2">
    <source>
        <dbReference type="EMBL" id="TXK13110.1"/>
    </source>
</evidence>
<dbReference type="PROSITE" id="PS50943">
    <property type="entry name" value="HTH_CROC1"/>
    <property type="match status" value="1"/>
</dbReference>
<dbReference type="InterPro" id="IPR001387">
    <property type="entry name" value="Cro/C1-type_HTH"/>
</dbReference>
<accession>A0A5C8I4Q7</accession>
<dbReference type="Pfam" id="PF17765">
    <property type="entry name" value="MLTR_LBD"/>
    <property type="match status" value="1"/>
</dbReference>
<gene>
    <name evidence="2" type="ORF">FVP77_06715</name>
</gene>
<dbReference type="Pfam" id="PF13560">
    <property type="entry name" value="HTH_31"/>
    <property type="match status" value="1"/>
</dbReference>
<comment type="caution">
    <text evidence="2">The sequence shown here is derived from an EMBL/GenBank/DDBJ whole genome shotgun (WGS) entry which is preliminary data.</text>
</comment>
<dbReference type="InterPro" id="IPR041413">
    <property type="entry name" value="MLTR_LBD"/>
</dbReference>
<dbReference type="SMART" id="SM00530">
    <property type="entry name" value="HTH_XRE"/>
    <property type="match status" value="1"/>
</dbReference>
<dbReference type="CDD" id="cd00093">
    <property type="entry name" value="HTH_XRE"/>
    <property type="match status" value="1"/>
</dbReference>
<dbReference type="EMBL" id="VRSV01000001">
    <property type="protein sequence ID" value="TXK13110.1"/>
    <property type="molecule type" value="Genomic_DNA"/>
</dbReference>
<dbReference type="RefSeq" id="WP_147893791.1">
    <property type="nucleotide sequence ID" value="NZ_BAAANR010000001.1"/>
</dbReference>
<reference evidence="2 3" key="1">
    <citation type="submission" date="2019-08" db="EMBL/GenBank/DDBJ databases">
        <authorList>
            <person name="Dong K."/>
        </authorList>
    </citation>
    <scope>NUCLEOTIDE SEQUENCE [LARGE SCALE GENOMIC DNA]</scope>
    <source>
        <strain evidence="2 3">JCM14558</strain>
    </source>
</reference>
<evidence type="ECO:0000259" key="1">
    <source>
        <dbReference type="PROSITE" id="PS50943"/>
    </source>
</evidence>
<dbReference type="OrthoDB" id="3518652at2"/>
<keyword evidence="3" id="KW-1185">Reference proteome</keyword>
<organism evidence="2 3">
    <name type="scientific">Microbacterium hatanonis</name>
    <dbReference type="NCBI Taxonomy" id="404366"/>
    <lineage>
        <taxon>Bacteria</taxon>
        <taxon>Bacillati</taxon>
        <taxon>Actinomycetota</taxon>
        <taxon>Actinomycetes</taxon>
        <taxon>Micrococcales</taxon>
        <taxon>Microbacteriaceae</taxon>
        <taxon>Microbacterium</taxon>
    </lineage>
</organism>
<sequence length="295" mass="32605">MSTPEEISSFLVSRRARISPDQAGVPAYTGHRRVPGLRREEVAFLAGVSTDYYAKLERGNTRGASRGVLEAIARALQLDEIERDHLFNLVEVTTAPRRRSPRQAPRTGVTPRTQAVLDALTVPAIVQNPRLDVVAANALGAALYGLTRTDVGSAAFNGARFQFLDSRAADFYVDHERGKRNVVALLHQAAGRDPYDEDLIRLVGQLSTQSAEFRALWAQHDVIRYQRGSKRYRHPAVGRLGFAYESFDLNTETGLTMLVYTYEPNSPTAERLMLLSALGPTAADAPRDDVHVDHP</sequence>
<dbReference type="SUPFAM" id="SSF47413">
    <property type="entry name" value="lambda repressor-like DNA-binding domains"/>
    <property type="match status" value="1"/>
</dbReference>
<name>A0A5C8I4Q7_9MICO</name>
<dbReference type="Proteomes" id="UP000321034">
    <property type="component" value="Unassembled WGS sequence"/>
</dbReference>
<protein>
    <submittedName>
        <fullName evidence="2">Helix-turn-helix domain-containing protein</fullName>
    </submittedName>
</protein>
<dbReference type="Gene3D" id="1.10.260.40">
    <property type="entry name" value="lambda repressor-like DNA-binding domains"/>
    <property type="match status" value="1"/>
</dbReference>
<dbReference type="PANTHER" id="PTHR35010:SF2">
    <property type="entry name" value="BLL4672 PROTEIN"/>
    <property type="match status" value="1"/>
</dbReference>
<dbReference type="GO" id="GO:0003677">
    <property type="term" value="F:DNA binding"/>
    <property type="evidence" value="ECO:0007669"/>
    <property type="project" value="InterPro"/>
</dbReference>